<evidence type="ECO:0000256" key="7">
    <source>
        <dbReference type="ARBA" id="ARBA00049157"/>
    </source>
</evidence>
<dbReference type="Pfam" id="PF00215">
    <property type="entry name" value="OMPdecase"/>
    <property type="match status" value="1"/>
</dbReference>
<evidence type="ECO:0000256" key="8">
    <source>
        <dbReference type="ARBA" id="ARBA00061012"/>
    </source>
</evidence>
<comment type="subunit">
    <text evidence="3 9">Homodimer.</text>
</comment>
<dbReference type="Proteomes" id="UP000198853">
    <property type="component" value="Unassembled WGS sequence"/>
</dbReference>
<dbReference type="SUPFAM" id="SSF51366">
    <property type="entry name" value="Ribulose-phoshate binding barrel"/>
    <property type="match status" value="1"/>
</dbReference>
<dbReference type="InterPro" id="IPR047596">
    <property type="entry name" value="OMPdecase_bac"/>
</dbReference>
<accession>A0A1G8MH70</accession>
<keyword evidence="6 9" id="KW-0456">Lyase</keyword>
<dbReference type="AlphaFoldDB" id="A0A1G8MH70"/>
<evidence type="ECO:0000256" key="5">
    <source>
        <dbReference type="ARBA" id="ARBA00022975"/>
    </source>
</evidence>
<keyword evidence="5 9" id="KW-0665">Pyrimidine biosynthesis</keyword>
<evidence type="ECO:0000256" key="9">
    <source>
        <dbReference type="HAMAP-Rule" id="MF_01200"/>
    </source>
</evidence>
<dbReference type="RefSeq" id="WP_090397342.1">
    <property type="nucleotide sequence ID" value="NZ_FNEN01000004.1"/>
</dbReference>
<evidence type="ECO:0000256" key="11">
    <source>
        <dbReference type="PIRSR" id="PIRSR614732-2"/>
    </source>
</evidence>
<dbReference type="InterPro" id="IPR014732">
    <property type="entry name" value="OMPdecase"/>
</dbReference>
<feature type="binding site" evidence="9 11">
    <location>
        <position position="9"/>
    </location>
    <ligand>
        <name>substrate</name>
    </ligand>
</feature>
<feature type="binding site" evidence="9 11">
    <location>
        <position position="213"/>
    </location>
    <ligand>
        <name>substrate</name>
    </ligand>
</feature>
<keyword evidence="4 9" id="KW-0210">Decarboxylase</keyword>
<dbReference type="GO" id="GO:0044205">
    <property type="term" value="P:'de novo' UMP biosynthetic process"/>
    <property type="evidence" value="ECO:0007669"/>
    <property type="project" value="UniProtKB-UniRule"/>
</dbReference>
<dbReference type="FunFam" id="3.20.20.70:FF:000015">
    <property type="entry name" value="Orotidine 5'-phosphate decarboxylase"/>
    <property type="match status" value="1"/>
</dbReference>
<feature type="active site" description="Proton donor" evidence="9">
    <location>
        <position position="60"/>
    </location>
</feature>
<dbReference type="GO" id="GO:0004590">
    <property type="term" value="F:orotidine-5'-phosphate decarboxylase activity"/>
    <property type="evidence" value="ECO:0007669"/>
    <property type="project" value="UniProtKB-UniRule"/>
</dbReference>
<reference evidence="14 15" key="1">
    <citation type="submission" date="2016-10" db="EMBL/GenBank/DDBJ databases">
        <authorList>
            <person name="de Groot N.N."/>
        </authorList>
    </citation>
    <scope>NUCLEOTIDE SEQUENCE [LARGE SCALE GENOMIC DNA]</scope>
    <source>
        <strain evidence="14 15">DSM 21771</strain>
    </source>
</reference>
<evidence type="ECO:0000256" key="6">
    <source>
        <dbReference type="ARBA" id="ARBA00023239"/>
    </source>
</evidence>
<organism evidence="14 15">
    <name type="scientific">Natribacillus halophilus</name>
    <dbReference type="NCBI Taxonomy" id="549003"/>
    <lineage>
        <taxon>Bacteria</taxon>
        <taxon>Bacillati</taxon>
        <taxon>Bacillota</taxon>
        <taxon>Bacilli</taxon>
        <taxon>Bacillales</taxon>
        <taxon>Bacillaceae</taxon>
        <taxon>Natribacillus</taxon>
    </lineage>
</organism>
<protein>
    <recommendedName>
        <fullName evidence="9">Orotidine 5'-phosphate decarboxylase</fullName>
        <ecNumber evidence="9">4.1.1.23</ecNumber>
    </recommendedName>
    <alternativeName>
        <fullName evidence="9">OMP decarboxylase</fullName>
        <shortName evidence="9">OMPDCase</shortName>
        <shortName evidence="9">OMPdecase</shortName>
    </alternativeName>
</protein>
<dbReference type="EC" id="4.1.1.23" evidence="9"/>
<feature type="active site" description="For OMPdecase activity" evidence="10">
    <location>
        <position position="63"/>
    </location>
</feature>
<dbReference type="InterPro" id="IPR013785">
    <property type="entry name" value="Aldolase_TIM"/>
</dbReference>
<dbReference type="GO" id="GO:0006207">
    <property type="term" value="P:'de novo' pyrimidine nucleobase biosynthetic process"/>
    <property type="evidence" value="ECO:0007669"/>
    <property type="project" value="InterPro"/>
</dbReference>
<feature type="binding site" evidence="9 11">
    <location>
        <position position="212"/>
    </location>
    <ligand>
        <name>substrate</name>
    </ligand>
</feature>
<evidence type="ECO:0000256" key="3">
    <source>
        <dbReference type="ARBA" id="ARBA00011738"/>
    </source>
</evidence>
<sequence>MRPLFIALDMATKKEALTFLDGFHDERPAVKVGMELFYASGPVIVEELKARGHTVFLDLKCHDIPKTVERTMQTLANLGVDLVTLHASGGKAMMEAAKEGLETGAPPGTTAPRCVAVTALTSLSEKQMQTELLIERRLEDTVLHFTDMAVRSGLDGVVCSVNEVQRIRGAFGEGVYTVTPGIQLAETNSDDQKRAATPVEARQAGSNAIVVGRAITTSPEPLKTYDTIFKEWTGYSYG</sequence>
<dbReference type="NCBIfam" id="TIGR01740">
    <property type="entry name" value="pyrF"/>
    <property type="match status" value="1"/>
</dbReference>
<comment type="pathway">
    <text evidence="2 9 12">Pyrimidine metabolism; UMP biosynthesis via de novo pathway; UMP from orotate: step 2/2.</text>
</comment>
<feature type="binding site" evidence="9">
    <location>
        <begin position="58"/>
        <end position="67"/>
    </location>
    <ligand>
        <name>substrate</name>
    </ligand>
</feature>
<evidence type="ECO:0000256" key="12">
    <source>
        <dbReference type="RuleBase" id="RU000512"/>
    </source>
</evidence>
<keyword evidence="15" id="KW-1185">Reference proteome</keyword>
<evidence type="ECO:0000313" key="15">
    <source>
        <dbReference type="Proteomes" id="UP000198853"/>
    </source>
</evidence>
<dbReference type="HAMAP" id="MF_01200_B">
    <property type="entry name" value="OMPdecase_type1_B"/>
    <property type="match status" value="1"/>
</dbReference>
<feature type="domain" description="Orotidine 5'-phosphate decarboxylase" evidence="13">
    <location>
        <begin position="3"/>
        <end position="228"/>
    </location>
</feature>
<evidence type="ECO:0000256" key="1">
    <source>
        <dbReference type="ARBA" id="ARBA00002356"/>
    </source>
</evidence>
<proteinExistence type="inferred from homology"/>
<dbReference type="InterPro" id="IPR001754">
    <property type="entry name" value="OMPdeCOase_dom"/>
</dbReference>
<feature type="binding site" evidence="9 11">
    <location>
        <position position="121"/>
    </location>
    <ligand>
        <name>substrate</name>
    </ligand>
</feature>
<evidence type="ECO:0000256" key="10">
    <source>
        <dbReference type="PIRSR" id="PIRSR614732-1"/>
    </source>
</evidence>
<dbReference type="PANTHER" id="PTHR32119:SF2">
    <property type="entry name" value="OROTIDINE 5'-PHOSPHATE DECARBOXYLASE"/>
    <property type="match status" value="1"/>
</dbReference>
<dbReference type="InterPro" id="IPR018089">
    <property type="entry name" value="OMPdecase_AS"/>
</dbReference>
<dbReference type="SMART" id="SM00934">
    <property type="entry name" value="OMPdecase"/>
    <property type="match status" value="1"/>
</dbReference>
<dbReference type="CDD" id="cd04725">
    <property type="entry name" value="OMP_decarboxylase_like"/>
    <property type="match status" value="1"/>
</dbReference>
<comment type="similarity">
    <text evidence="8 9">Belongs to the OMP decarboxylase family. Type 1 subfamily.</text>
</comment>
<dbReference type="PROSITE" id="PS00156">
    <property type="entry name" value="OMPDECASE"/>
    <property type="match status" value="1"/>
</dbReference>
<comment type="function">
    <text evidence="1 9">Catalyzes the decarboxylation of orotidine 5'-monophosphate (OMP) to uridine 5'-monophosphate (UMP).</text>
</comment>
<comment type="caution">
    <text evidence="9">Lacks conserved residue(s) required for the propagation of feature annotation.</text>
</comment>
<dbReference type="NCBIfam" id="NF001273">
    <property type="entry name" value="PRK00230.1"/>
    <property type="match status" value="1"/>
</dbReference>
<dbReference type="EMBL" id="FNEN01000004">
    <property type="protein sequence ID" value="SDI67167.1"/>
    <property type="molecule type" value="Genomic_DNA"/>
</dbReference>
<dbReference type="OrthoDB" id="9806203at2"/>
<dbReference type="PANTHER" id="PTHR32119">
    <property type="entry name" value="OROTIDINE 5'-PHOSPHATE DECARBOXYLASE"/>
    <property type="match status" value="1"/>
</dbReference>
<dbReference type="GO" id="GO:0005829">
    <property type="term" value="C:cytosol"/>
    <property type="evidence" value="ECO:0007669"/>
    <property type="project" value="TreeGrafter"/>
</dbReference>
<evidence type="ECO:0000313" key="14">
    <source>
        <dbReference type="EMBL" id="SDI67167.1"/>
    </source>
</evidence>
<name>A0A1G8MH70_9BACI</name>
<evidence type="ECO:0000256" key="2">
    <source>
        <dbReference type="ARBA" id="ARBA00004861"/>
    </source>
</evidence>
<comment type="catalytic activity">
    <reaction evidence="7 9 12">
        <text>orotidine 5'-phosphate + H(+) = UMP + CO2</text>
        <dbReference type="Rhea" id="RHEA:11596"/>
        <dbReference type="ChEBI" id="CHEBI:15378"/>
        <dbReference type="ChEBI" id="CHEBI:16526"/>
        <dbReference type="ChEBI" id="CHEBI:57538"/>
        <dbReference type="ChEBI" id="CHEBI:57865"/>
        <dbReference type="EC" id="4.1.1.23"/>
    </reaction>
</comment>
<feature type="active site" description="For OMPdecase activity" evidence="10">
    <location>
        <position position="60"/>
    </location>
</feature>
<evidence type="ECO:0000256" key="4">
    <source>
        <dbReference type="ARBA" id="ARBA00022793"/>
    </source>
</evidence>
<gene>
    <name evidence="9" type="primary">pyrF</name>
    <name evidence="14" type="ORF">SAMN04488123_104157</name>
</gene>
<evidence type="ECO:0000259" key="13">
    <source>
        <dbReference type="SMART" id="SM00934"/>
    </source>
</evidence>
<dbReference type="UniPathway" id="UPA00070">
    <property type="reaction ID" value="UER00120"/>
</dbReference>
<feature type="binding site" evidence="9 11">
    <location>
        <position position="31"/>
    </location>
    <ligand>
        <name>substrate</name>
    </ligand>
</feature>
<dbReference type="InterPro" id="IPR011060">
    <property type="entry name" value="RibuloseP-bd_barrel"/>
</dbReference>
<feature type="active site" description="For OMPdecase activity" evidence="10">
    <location>
        <position position="58"/>
    </location>
</feature>
<feature type="binding site" evidence="9 11">
    <location>
        <position position="192"/>
    </location>
    <ligand>
        <name>substrate</name>
    </ligand>
</feature>
<dbReference type="Gene3D" id="3.20.20.70">
    <property type="entry name" value="Aldolase class I"/>
    <property type="match status" value="1"/>
</dbReference>